<organism evidence="2 3">
    <name type="scientific">Edwardsiella piscicida</name>
    <dbReference type="NCBI Taxonomy" id="1263550"/>
    <lineage>
        <taxon>Bacteria</taxon>
        <taxon>Pseudomonadati</taxon>
        <taxon>Pseudomonadota</taxon>
        <taxon>Gammaproteobacteria</taxon>
        <taxon>Enterobacterales</taxon>
        <taxon>Hafniaceae</taxon>
        <taxon>Edwardsiella</taxon>
    </lineage>
</organism>
<dbReference type="InterPro" id="IPR016181">
    <property type="entry name" value="Acyl_CoA_acyltransferase"/>
</dbReference>
<dbReference type="FunFam" id="3.40.630.30:FF:000047">
    <property type="entry name" value="Acetyltransferase, GNAT family"/>
    <property type="match status" value="1"/>
</dbReference>
<dbReference type="InterPro" id="IPR000182">
    <property type="entry name" value="GNAT_dom"/>
</dbReference>
<gene>
    <name evidence="2" type="ORF">PWJ79_13340</name>
</gene>
<accession>A0AAQ3BZG9</accession>
<evidence type="ECO:0000313" key="3">
    <source>
        <dbReference type="Proteomes" id="UP001223683"/>
    </source>
</evidence>
<evidence type="ECO:0000259" key="1">
    <source>
        <dbReference type="PROSITE" id="PS51186"/>
    </source>
</evidence>
<dbReference type="GeneID" id="72529562"/>
<dbReference type="Gene3D" id="3.40.630.30">
    <property type="match status" value="1"/>
</dbReference>
<proteinExistence type="predicted"/>
<sequence>MNEINEYGQRVGEALPDWLGAGVLAGSALSGRTCRLVPMDARRDAADLFAAFAEAEGDRDWTWLSSVRPSSVVAMQTWMQKKVDDASLIPFVVVDLHTGQAVGVVCLMAIDAANGSLEIGHVSWSPRMQRTTLSTEAIWLLLREAFSAGYRRVEWKCDALNTASRRAAERIGFTFEGRFRQHMVRKGRSRDTDWLSVIDREWPEVDAALQAWLAEDNFDAMGRQRRTLTQCRER</sequence>
<name>A0AAQ3BZG9_EDWPI</name>
<feature type="domain" description="N-acetyltransferase" evidence="1">
    <location>
        <begin position="34"/>
        <end position="191"/>
    </location>
</feature>
<dbReference type="EMBL" id="CP118390">
    <property type="protein sequence ID" value="WDU90406.1"/>
    <property type="molecule type" value="Genomic_DNA"/>
</dbReference>
<dbReference type="PANTHER" id="PTHR43441">
    <property type="entry name" value="RIBOSOMAL-PROTEIN-SERINE ACETYLTRANSFERASE"/>
    <property type="match status" value="1"/>
</dbReference>
<dbReference type="AlphaFoldDB" id="A0AAQ3BZG9"/>
<dbReference type="RefSeq" id="WP_012849607.1">
    <property type="nucleotide sequence ID" value="NC_013508.1"/>
</dbReference>
<dbReference type="GO" id="GO:1990189">
    <property type="term" value="F:protein N-terminal-serine acetyltransferase activity"/>
    <property type="evidence" value="ECO:0007669"/>
    <property type="project" value="TreeGrafter"/>
</dbReference>
<dbReference type="Pfam" id="PF13302">
    <property type="entry name" value="Acetyltransf_3"/>
    <property type="match status" value="1"/>
</dbReference>
<dbReference type="PANTHER" id="PTHR43441:SF2">
    <property type="entry name" value="FAMILY ACETYLTRANSFERASE, PUTATIVE (AFU_ORTHOLOGUE AFUA_7G00850)-RELATED"/>
    <property type="match status" value="1"/>
</dbReference>
<dbReference type="InterPro" id="IPR051908">
    <property type="entry name" value="Ribosomal_N-acetyltransferase"/>
</dbReference>
<reference evidence="2" key="1">
    <citation type="submission" date="2022-10" db="EMBL/GenBank/DDBJ databases">
        <title>Complete genome of Ep21-8.</title>
        <authorList>
            <person name="Kang Y.-R."/>
            <person name="Kim D.-H."/>
        </authorList>
    </citation>
    <scope>NUCLEOTIDE SEQUENCE</scope>
    <source>
        <strain evidence="2">Ep21-8</strain>
    </source>
</reference>
<dbReference type="GO" id="GO:0008999">
    <property type="term" value="F:protein-N-terminal-alanine acetyltransferase activity"/>
    <property type="evidence" value="ECO:0007669"/>
    <property type="project" value="TreeGrafter"/>
</dbReference>
<protein>
    <submittedName>
        <fullName evidence="2">GNAT family protein</fullName>
    </submittedName>
</protein>
<evidence type="ECO:0000313" key="2">
    <source>
        <dbReference type="EMBL" id="WDU90406.1"/>
    </source>
</evidence>
<dbReference type="PROSITE" id="PS51186">
    <property type="entry name" value="GNAT"/>
    <property type="match status" value="1"/>
</dbReference>
<dbReference type="Proteomes" id="UP001223683">
    <property type="component" value="Chromosome"/>
</dbReference>
<dbReference type="SUPFAM" id="SSF55729">
    <property type="entry name" value="Acyl-CoA N-acyltransferases (Nat)"/>
    <property type="match status" value="1"/>
</dbReference>